<keyword evidence="8" id="KW-0282">Flagellum</keyword>
<sequence>MKKLTHLPYCLIPVLLMAGCTAPSSGLNRDHEDVLNKLVGIEVNTVSDGVEVKLPESALFEFGKSALRGDAVGVLERSVVLLQRSTKPVIVNGYTDSVGTPEYNHRLSVARANAVAGALVARGVPAERVSAKGFAAANPVASNDTPEGRQLNRRTEIIVVGEAMDTLMGAGPAVQLTEPAPSRPADAAATTPVE</sequence>
<evidence type="ECO:0000256" key="1">
    <source>
        <dbReference type="ARBA" id="ARBA00004442"/>
    </source>
</evidence>
<dbReference type="PANTHER" id="PTHR30329:SF21">
    <property type="entry name" value="LIPOPROTEIN YIAD-RELATED"/>
    <property type="match status" value="1"/>
</dbReference>
<evidence type="ECO:0000256" key="5">
    <source>
        <dbReference type="SAM" id="MobiDB-lite"/>
    </source>
</evidence>
<proteinExistence type="predicted"/>
<feature type="domain" description="OmpA-like" evidence="7">
    <location>
        <begin position="47"/>
        <end position="163"/>
    </location>
</feature>
<feature type="signal peptide" evidence="6">
    <location>
        <begin position="1"/>
        <end position="18"/>
    </location>
</feature>
<dbReference type="PROSITE" id="PS51257">
    <property type="entry name" value="PROKAR_LIPOPROTEIN"/>
    <property type="match status" value="1"/>
</dbReference>
<dbReference type="PANTHER" id="PTHR30329">
    <property type="entry name" value="STATOR ELEMENT OF FLAGELLAR MOTOR COMPLEX"/>
    <property type="match status" value="1"/>
</dbReference>
<evidence type="ECO:0000256" key="4">
    <source>
        <dbReference type="PROSITE-ProRule" id="PRU00473"/>
    </source>
</evidence>
<protein>
    <submittedName>
        <fullName evidence="8">Flagellar motor protein MotB</fullName>
    </submittedName>
</protein>
<dbReference type="AlphaFoldDB" id="A0A125AD26"/>
<keyword evidence="8" id="KW-0969">Cilium</keyword>
<dbReference type="PRINTS" id="PR01021">
    <property type="entry name" value="OMPADOMAIN"/>
</dbReference>
<keyword evidence="2 4" id="KW-0472">Membrane</keyword>
<dbReference type="CDD" id="cd07185">
    <property type="entry name" value="OmpA_C-like"/>
    <property type="match status" value="1"/>
</dbReference>
<dbReference type="Pfam" id="PF00691">
    <property type="entry name" value="OmpA"/>
    <property type="match status" value="1"/>
</dbReference>
<gene>
    <name evidence="8" type="ORF">WT27_28845</name>
</gene>
<keyword evidence="9" id="KW-1185">Reference proteome</keyword>
<comment type="subcellular location">
    <subcellularLocation>
        <location evidence="1">Cell outer membrane</location>
    </subcellularLocation>
</comment>
<dbReference type="InterPro" id="IPR006665">
    <property type="entry name" value="OmpA-like"/>
</dbReference>
<evidence type="ECO:0000256" key="6">
    <source>
        <dbReference type="SAM" id="SignalP"/>
    </source>
</evidence>
<evidence type="ECO:0000259" key="7">
    <source>
        <dbReference type="PROSITE" id="PS51123"/>
    </source>
</evidence>
<accession>A0A125AD26</accession>
<evidence type="ECO:0000313" key="8">
    <source>
        <dbReference type="EMBL" id="KVV52643.1"/>
    </source>
</evidence>
<dbReference type="RefSeq" id="WP_081067888.1">
    <property type="nucleotide sequence ID" value="NZ_LPEQ01000040.1"/>
</dbReference>
<reference evidence="8 9" key="1">
    <citation type="submission" date="2015-11" db="EMBL/GenBank/DDBJ databases">
        <title>Expanding the genomic diversity of Burkholderia species for the development of highly accurate diagnostics.</title>
        <authorList>
            <person name="Sahl J."/>
            <person name="Keim P."/>
            <person name="Wagner D."/>
        </authorList>
    </citation>
    <scope>NUCLEOTIDE SEQUENCE [LARGE SCALE GENOMIC DNA]</scope>
    <source>
        <strain evidence="8 9">MSMB1301WGS</strain>
    </source>
</reference>
<name>A0A125AD26_9BURK</name>
<dbReference type="InterPro" id="IPR006664">
    <property type="entry name" value="OMP_bac"/>
</dbReference>
<evidence type="ECO:0000313" key="9">
    <source>
        <dbReference type="Proteomes" id="UP000062317"/>
    </source>
</evidence>
<keyword evidence="6" id="KW-0732">Signal</keyword>
<feature type="chain" id="PRO_5007177087" evidence="6">
    <location>
        <begin position="19"/>
        <end position="194"/>
    </location>
</feature>
<dbReference type="Proteomes" id="UP000062317">
    <property type="component" value="Unassembled WGS sequence"/>
</dbReference>
<feature type="region of interest" description="Disordered" evidence="5">
    <location>
        <begin position="173"/>
        <end position="194"/>
    </location>
</feature>
<organism evidence="8 9">
    <name type="scientific">Burkholderia territorii</name>
    <dbReference type="NCBI Taxonomy" id="1503055"/>
    <lineage>
        <taxon>Bacteria</taxon>
        <taxon>Pseudomonadati</taxon>
        <taxon>Pseudomonadota</taxon>
        <taxon>Betaproteobacteria</taxon>
        <taxon>Burkholderiales</taxon>
        <taxon>Burkholderiaceae</taxon>
        <taxon>Burkholderia</taxon>
        <taxon>Burkholderia cepacia complex</taxon>
    </lineage>
</organism>
<dbReference type="EMBL" id="LPEQ01000040">
    <property type="protein sequence ID" value="KVV52643.1"/>
    <property type="molecule type" value="Genomic_DNA"/>
</dbReference>
<keyword evidence="3" id="KW-0998">Cell outer membrane</keyword>
<dbReference type="SUPFAM" id="SSF103088">
    <property type="entry name" value="OmpA-like"/>
    <property type="match status" value="1"/>
</dbReference>
<dbReference type="GO" id="GO:0009279">
    <property type="term" value="C:cell outer membrane"/>
    <property type="evidence" value="ECO:0007669"/>
    <property type="project" value="UniProtKB-SubCell"/>
</dbReference>
<dbReference type="InterPro" id="IPR036737">
    <property type="entry name" value="OmpA-like_sf"/>
</dbReference>
<dbReference type="InterPro" id="IPR050330">
    <property type="entry name" value="Bact_OuterMem_StrucFunc"/>
</dbReference>
<evidence type="ECO:0000256" key="3">
    <source>
        <dbReference type="ARBA" id="ARBA00023237"/>
    </source>
</evidence>
<comment type="caution">
    <text evidence="8">The sequence shown here is derived from an EMBL/GenBank/DDBJ whole genome shotgun (WGS) entry which is preliminary data.</text>
</comment>
<dbReference type="Gene3D" id="3.30.1330.60">
    <property type="entry name" value="OmpA-like domain"/>
    <property type="match status" value="1"/>
</dbReference>
<dbReference type="PROSITE" id="PS51123">
    <property type="entry name" value="OMPA_2"/>
    <property type="match status" value="1"/>
</dbReference>
<evidence type="ECO:0000256" key="2">
    <source>
        <dbReference type="ARBA" id="ARBA00023136"/>
    </source>
</evidence>
<keyword evidence="8" id="KW-0966">Cell projection</keyword>